<accession>A0A0F9C5L0</accession>
<name>A0A0F9C5L0_9ZZZZ</name>
<evidence type="ECO:0000313" key="1">
    <source>
        <dbReference type="EMBL" id="KKK91921.1"/>
    </source>
</evidence>
<dbReference type="EMBL" id="LAZR01048441">
    <property type="protein sequence ID" value="KKK91921.1"/>
    <property type="molecule type" value="Genomic_DNA"/>
</dbReference>
<organism evidence="1">
    <name type="scientific">marine sediment metagenome</name>
    <dbReference type="NCBI Taxonomy" id="412755"/>
    <lineage>
        <taxon>unclassified sequences</taxon>
        <taxon>metagenomes</taxon>
        <taxon>ecological metagenomes</taxon>
    </lineage>
</organism>
<sequence>SPGIADFFLDAFDVRVLESPNKMARFDTQSLWKFQLDTFFPTTRSLSFFEVHNYPVRIDTLLNTVNLYQYDVVDVDIVARIFFLSGDQTDAFTASQDFTIIESTGNDGTYTATNIAFNPSTDQTAITVANALDATVDGFLVASYRTHPWSTGDKFEFTSTQTVPAPLAANREYFVINIDNVTFQVATTLADALAGRSVILSSAGAGQVHAGQVFSKFIALDGAISNREWTHFVIDRRFTRQFVPPQRVTGIQTLINLIDGYAVIISDGGWAINLDNHEQDPDSGQPISWALETERFIDQVFRLPQQRAALPDTFPGSVDSIVDTLTFNNTAPVWVTGTKVSVTAGTGTLPSPLISNQTYYVIRVDDTTIQLALTSSDALLGTQVNILGGGSATISVFETPSPSTRNPSVEINPFRNNVWLNTPQGILSNVVDG</sequence>
<gene>
    <name evidence="1" type="ORF">LCGC14_2708100</name>
</gene>
<feature type="non-terminal residue" evidence="1">
    <location>
        <position position="1"/>
    </location>
</feature>
<comment type="caution">
    <text evidence="1">The sequence shown here is derived from an EMBL/GenBank/DDBJ whole genome shotgun (WGS) entry which is preliminary data.</text>
</comment>
<protein>
    <submittedName>
        <fullName evidence="1">Uncharacterized protein</fullName>
    </submittedName>
</protein>
<feature type="non-terminal residue" evidence="1">
    <location>
        <position position="433"/>
    </location>
</feature>
<reference evidence="1" key="1">
    <citation type="journal article" date="2015" name="Nature">
        <title>Complex archaea that bridge the gap between prokaryotes and eukaryotes.</title>
        <authorList>
            <person name="Spang A."/>
            <person name="Saw J.H."/>
            <person name="Jorgensen S.L."/>
            <person name="Zaremba-Niedzwiedzka K."/>
            <person name="Martijn J."/>
            <person name="Lind A.E."/>
            <person name="van Eijk R."/>
            <person name="Schleper C."/>
            <person name="Guy L."/>
            <person name="Ettema T.J."/>
        </authorList>
    </citation>
    <scope>NUCLEOTIDE SEQUENCE</scope>
</reference>
<dbReference type="AlphaFoldDB" id="A0A0F9C5L0"/>
<proteinExistence type="predicted"/>